<feature type="chain" id="PRO_5047508409" evidence="1">
    <location>
        <begin position="20"/>
        <end position="88"/>
    </location>
</feature>
<dbReference type="PROSITE" id="PS51257">
    <property type="entry name" value="PROKAR_LIPOPROTEIN"/>
    <property type="match status" value="1"/>
</dbReference>
<dbReference type="RefSeq" id="WP_243540345.1">
    <property type="nucleotide sequence ID" value="NZ_CP093442.1"/>
</dbReference>
<organism evidence="2 3">
    <name type="scientific">Bdellovibrio reynosensis</name>
    <dbReference type="NCBI Taxonomy" id="2835041"/>
    <lineage>
        <taxon>Bacteria</taxon>
        <taxon>Pseudomonadati</taxon>
        <taxon>Bdellovibrionota</taxon>
        <taxon>Bdellovibrionia</taxon>
        <taxon>Bdellovibrionales</taxon>
        <taxon>Pseudobdellovibrionaceae</taxon>
        <taxon>Bdellovibrio</taxon>
    </lineage>
</organism>
<accession>A0ABY4CDT5</accession>
<sequence length="88" mass="9510">MAGKVITICLIMISLSACSDTVPQVDYLILPSKPKVADKSFVQSGISANQSITTSDGYRSQVLIHSGAELKKLKTSDNYSLEIRSLSF</sequence>
<name>A0ABY4CDT5_9BACT</name>
<proteinExistence type="predicted"/>
<evidence type="ECO:0000313" key="3">
    <source>
        <dbReference type="Proteomes" id="UP000830116"/>
    </source>
</evidence>
<keyword evidence="1" id="KW-0732">Signal</keyword>
<dbReference type="Proteomes" id="UP000830116">
    <property type="component" value="Chromosome"/>
</dbReference>
<feature type="signal peptide" evidence="1">
    <location>
        <begin position="1"/>
        <end position="19"/>
    </location>
</feature>
<protein>
    <submittedName>
        <fullName evidence="2">Uncharacterized protein</fullName>
    </submittedName>
</protein>
<dbReference type="EMBL" id="CP093442">
    <property type="protein sequence ID" value="UOF02624.1"/>
    <property type="molecule type" value="Genomic_DNA"/>
</dbReference>
<evidence type="ECO:0000256" key="1">
    <source>
        <dbReference type="SAM" id="SignalP"/>
    </source>
</evidence>
<reference evidence="2" key="1">
    <citation type="submission" date="2022-03" db="EMBL/GenBank/DDBJ databases">
        <title>Genome Identification and Characterization of new species Bdellovibrio reynosense LBG001 sp. nov. from a Mexico soil sample.</title>
        <authorList>
            <person name="Camilli A."/>
            <person name="Ajao Y."/>
            <person name="Guo X."/>
        </authorList>
    </citation>
    <scope>NUCLEOTIDE SEQUENCE</scope>
    <source>
        <strain evidence="2">LBG001</strain>
    </source>
</reference>
<gene>
    <name evidence="2" type="ORF">MNR06_06635</name>
</gene>
<evidence type="ECO:0000313" key="2">
    <source>
        <dbReference type="EMBL" id="UOF02624.1"/>
    </source>
</evidence>
<keyword evidence="3" id="KW-1185">Reference proteome</keyword>